<evidence type="ECO:0000313" key="2">
    <source>
        <dbReference type="Proteomes" id="UP000606396"/>
    </source>
</evidence>
<dbReference type="RefSeq" id="WP_190949046.1">
    <property type="nucleotide sequence ID" value="NZ_JACJTC010000005.1"/>
</dbReference>
<protein>
    <submittedName>
        <fullName evidence="1">DUF928 domain-containing protein</fullName>
    </submittedName>
</protein>
<keyword evidence="2" id="KW-1185">Reference proteome</keyword>
<comment type="caution">
    <text evidence="1">The sequence shown here is derived from an EMBL/GenBank/DDBJ whole genome shotgun (WGS) entry which is preliminary data.</text>
</comment>
<accession>A0ABR8H7Z3</accession>
<reference evidence="1 2" key="1">
    <citation type="journal article" date="2020" name="ISME J.">
        <title>Comparative genomics reveals insights into cyanobacterial evolution and habitat adaptation.</title>
        <authorList>
            <person name="Chen M.Y."/>
            <person name="Teng W.K."/>
            <person name="Zhao L."/>
            <person name="Hu C.X."/>
            <person name="Zhou Y.K."/>
            <person name="Han B.P."/>
            <person name="Song L.R."/>
            <person name="Shu W.S."/>
        </authorList>
    </citation>
    <scope>NUCLEOTIDE SEQUENCE [LARGE SCALE GENOMIC DNA]</scope>
    <source>
        <strain evidence="1 2">FACHB-252</strain>
    </source>
</reference>
<dbReference type="EMBL" id="JACJTC010000005">
    <property type="protein sequence ID" value="MBD2611275.1"/>
    <property type="molecule type" value="Genomic_DNA"/>
</dbReference>
<dbReference type="Proteomes" id="UP000606396">
    <property type="component" value="Unassembled WGS sequence"/>
</dbReference>
<proteinExistence type="predicted"/>
<name>A0ABR8H7Z3_NOSPU</name>
<sequence>MTKLVVLKFGKGTFEAGFPVTLQIGEENSRAETEVIGELPPDKELVLDFNNWQAIYRNLDFSARSKGLPKVQKVISSDVECLQAAEKLRHHLNQWLQSETFRNIREKWLEKLQKYDQIRVIVQTEDDQLQKLPWHLWEIIERYPNAEIGLATIAELRLTNVDDSQLAKDWENLLQVVKLEKLVTKALITTTEKSTSNESKI</sequence>
<gene>
    <name evidence="1" type="ORF">H6G94_08310</name>
</gene>
<organism evidence="1 2">
    <name type="scientific">Nostoc punctiforme FACHB-252</name>
    <dbReference type="NCBI Taxonomy" id="1357509"/>
    <lineage>
        <taxon>Bacteria</taxon>
        <taxon>Bacillati</taxon>
        <taxon>Cyanobacteriota</taxon>
        <taxon>Cyanophyceae</taxon>
        <taxon>Nostocales</taxon>
        <taxon>Nostocaceae</taxon>
        <taxon>Nostoc</taxon>
    </lineage>
</organism>
<evidence type="ECO:0000313" key="1">
    <source>
        <dbReference type="EMBL" id="MBD2611275.1"/>
    </source>
</evidence>